<evidence type="ECO:0000313" key="2">
    <source>
        <dbReference type="Proteomes" id="UP000540685"/>
    </source>
</evidence>
<dbReference type="EMBL" id="JACHMP010000001">
    <property type="protein sequence ID" value="MBB5817558.1"/>
    <property type="molecule type" value="Genomic_DNA"/>
</dbReference>
<keyword evidence="2" id="KW-1185">Reference proteome</keyword>
<dbReference type="AlphaFoldDB" id="A0A7W9MES8"/>
<reference evidence="1 2" key="1">
    <citation type="submission" date="2020-08" db="EMBL/GenBank/DDBJ databases">
        <title>Sequencing the genomes of 1000 actinobacteria strains.</title>
        <authorList>
            <person name="Klenk H.-P."/>
        </authorList>
    </citation>
    <scope>NUCLEOTIDE SEQUENCE [LARGE SCALE GENOMIC DNA]</scope>
    <source>
        <strain evidence="1 2">DSM 46887</strain>
    </source>
</reference>
<protein>
    <submittedName>
        <fullName evidence="1">Uncharacterized protein</fullName>
    </submittedName>
</protein>
<accession>A0A7W9MES8</accession>
<gene>
    <name evidence="1" type="ORF">F4562_000620</name>
</gene>
<dbReference type="Proteomes" id="UP000540685">
    <property type="component" value="Unassembled WGS sequence"/>
</dbReference>
<organism evidence="1 2">
    <name type="scientific">Streptosporangium becharense</name>
    <dbReference type="NCBI Taxonomy" id="1816182"/>
    <lineage>
        <taxon>Bacteria</taxon>
        <taxon>Bacillati</taxon>
        <taxon>Actinomycetota</taxon>
        <taxon>Actinomycetes</taxon>
        <taxon>Streptosporangiales</taxon>
        <taxon>Streptosporangiaceae</taxon>
        <taxon>Streptosporangium</taxon>
    </lineage>
</organism>
<name>A0A7W9MES8_9ACTN</name>
<sequence length="59" mass="6364">MIRAVAAGLCIRYPDGAQIRSPYRDPPLSRVFKILMRCGGTQPAGPVSRESDVATGEMT</sequence>
<comment type="caution">
    <text evidence="1">The sequence shown here is derived from an EMBL/GenBank/DDBJ whole genome shotgun (WGS) entry which is preliminary data.</text>
</comment>
<evidence type="ECO:0000313" key="1">
    <source>
        <dbReference type="EMBL" id="MBB5817558.1"/>
    </source>
</evidence>
<proteinExistence type="predicted"/>